<dbReference type="EMBL" id="BMAO01019157">
    <property type="protein sequence ID" value="GFR28783.1"/>
    <property type="molecule type" value="Genomic_DNA"/>
</dbReference>
<dbReference type="AlphaFoldDB" id="A0A8X6HRW4"/>
<gene>
    <name evidence="1" type="ORF">TNCT_99611</name>
</gene>
<dbReference type="Proteomes" id="UP000887116">
    <property type="component" value="Unassembled WGS sequence"/>
</dbReference>
<keyword evidence="2" id="KW-1185">Reference proteome</keyword>
<name>A0A8X6HRW4_TRICU</name>
<evidence type="ECO:0000313" key="1">
    <source>
        <dbReference type="EMBL" id="GFR28783.1"/>
    </source>
</evidence>
<accession>A0A8X6HRW4</accession>
<comment type="caution">
    <text evidence="1">The sequence shown here is derived from an EMBL/GenBank/DDBJ whole genome shotgun (WGS) entry which is preliminary data.</text>
</comment>
<protein>
    <submittedName>
        <fullName evidence="1">Uncharacterized protein</fullName>
    </submittedName>
</protein>
<evidence type="ECO:0000313" key="2">
    <source>
        <dbReference type="Proteomes" id="UP000887116"/>
    </source>
</evidence>
<sequence length="83" mass="9562">MYIICSNGLENTFFPNISQKSLKSKVLFSPEEAMRGRLHPQVETSKRLVQNDCLEGKFLFRLVIQRMVTDWNLLTSVKSALKS</sequence>
<organism evidence="1 2">
    <name type="scientific">Trichonephila clavata</name>
    <name type="common">Joro spider</name>
    <name type="synonym">Nephila clavata</name>
    <dbReference type="NCBI Taxonomy" id="2740835"/>
    <lineage>
        <taxon>Eukaryota</taxon>
        <taxon>Metazoa</taxon>
        <taxon>Ecdysozoa</taxon>
        <taxon>Arthropoda</taxon>
        <taxon>Chelicerata</taxon>
        <taxon>Arachnida</taxon>
        <taxon>Araneae</taxon>
        <taxon>Araneomorphae</taxon>
        <taxon>Entelegynae</taxon>
        <taxon>Araneoidea</taxon>
        <taxon>Nephilidae</taxon>
        <taxon>Trichonephila</taxon>
    </lineage>
</organism>
<proteinExistence type="predicted"/>
<reference evidence="1" key="1">
    <citation type="submission" date="2020-07" db="EMBL/GenBank/DDBJ databases">
        <title>Multicomponent nature underlies the extraordinary mechanical properties of spider dragline silk.</title>
        <authorList>
            <person name="Kono N."/>
            <person name="Nakamura H."/>
            <person name="Mori M."/>
            <person name="Yoshida Y."/>
            <person name="Ohtoshi R."/>
            <person name="Malay A.D."/>
            <person name="Moran D.A.P."/>
            <person name="Tomita M."/>
            <person name="Numata K."/>
            <person name="Arakawa K."/>
        </authorList>
    </citation>
    <scope>NUCLEOTIDE SEQUENCE</scope>
</reference>